<dbReference type="GO" id="GO:0005965">
    <property type="term" value="C:protein farnesyltransferase complex"/>
    <property type="evidence" value="ECO:0007669"/>
    <property type="project" value="TreeGrafter"/>
</dbReference>
<comment type="caution">
    <text evidence="9">The sequence shown here is derived from an EMBL/GenBank/DDBJ whole genome shotgun (WGS) entry which is preliminary data.</text>
</comment>
<evidence type="ECO:0000256" key="3">
    <source>
        <dbReference type="ARBA" id="ARBA00022602"/>
    </source>
</evidence>
<dbReference type="RefSeq" id="XP_068351991.1">
    <property type="nucleotide sequence ID" value="XM_068490404.1"/>
</dbReference>
<dbReference type="GO" id="GO:0004660">
    <property type="term" value="F:protein farnesyltransferase activity"/>
    <property type="evidence" value="ECO:0007669"/>
    <property type="project" value="TreeGrafter"/>
</dbReference>
<keyword evidence="3" id="KW-0637">Prenyltransferase</keyword>
<sequence>MENWIPFVQKCDDEGVETITTKDQLETEQLIEEREKNNFRVLRNNHRDYFLQLISGLPPAMSKLCSEEPWIPYWFLNSMHVLNLDKIPNFQFYEQSCINYINKRKSSKGGYASAPSQRGHIVLGYVSINSIALSQKVSNYETIDRKAVYEWIMSLKQPNGSFASESGCEADSRSTYCAICIAYLLDILTEELTANVAEFLVNCQGTDGGFAPIPGCESHGGYGFCSVAALDMLGRLSDIRLDHAIRWVAERQMPFSGGFNGRPCKLVDTCYTWWCGAMGRILADFAGIDDFWNDEALATYVLQVCQSNDGKGGCCDKPGKRPDMYHTMYGLTGLSAASRKIIKEKTGFELCEVDARVGIEKIAVDEMKEYFSKIPFSI</sequence>
<dbReference type="Gene3D" id="1.50.10.20">
    <property type="match status" value="1"/>
</dbReference>
<evidence type="ECO:0000256" key="5">
    <source>
        <dbReference type="ARBA" id="ARBA00022723"/>
    </source>
</evidence>
<keyword evidence="4" id="KW-0808">Transferase</keyword>
<dbReference type="AlphaFoldDB" id="A0A1J4JI94"/>
<organism evidence="9 10">
    <name type="scientific">Tritrichomonas foetus</name>
    <dbReference type="NCBI Taxonomy" id="1144522"/>
    <lineage>
        <taxon>Eukaryota</taxon>
        <taxon>Metamonada</taxon>
        <taxon>Parabasalia</taxon>
        <taxon>Tritrichomonadida</taxon>
        <taxon>Tritrichomonadidae</taxon>
        <taxon>Tritrichomonas</taxon>
    </lineage>
</organism>
<dbReference type="VEuPathDB" id="TrichDB:TRFO_01938"/>
<dbReference type="PANTHER" id="PTHR11774:SF6">
    <property type="entry name" value="PROTEIN FARNESYLTRANSFERASE SUBUNIT BETA"/>
    <property type="match status" value="1"/>
</dbReference>
<evidence type="ECO:0000313" key="9">
    <source>
        <dbReference type="EMBL" id="OHS98854.1"/>
    </source>
</evidence>
<dbReference type="PANTHER" id="PTHR11774">
    <property type="entry name" value="GERANYLGERANYL TRANSFERASE TYPE BETA SUBUNIT"/>
    <property type="match status" value="1"/>
</dbReference>
<evidence type="ECO:0000259" key="8">
    <source>
        <dbReference type="Pfam" id="PF00432"/>
    </source>
</evidence>
<keyword evidence="10" id="KW-1185">Reference proteome</keyword>
<keyword evidence="7" id="KW-0862">Zinc</keyword>
<dbReference type="InterPro" id="IPR045089">
    <property type="entry name" value="PGGT1B-like"/>
</dbReference>
<proteinExistence type="inferred from homology"/>
<name>A0A1J4JI94_9EUKA</name>
<evidence type="ECO:0000256" key="7">
    <source>
        <dbReference type="ARBA" id="ARBA00022833"/>
    </source>
</evidence>
<dbReference type="Pfam" id="PF00432">
    <property type="entry name" value="Prenyltrans"/>
    <property type="match status" value="1"/>
</dbReference>
<comment type="cofactor">
    <cofactor evidence="1">
        <name>Zn(2+)</name>
        <dbReference type="ChEBI" id="CHEBI:29105"/>
    </cofactor>
</comment>
<evidence type="ECO:0000256" key="2">
    <source>
        <dbReference type="ARBA" id="ARBA00010497"/>
    </source>
</evidence>
<dbReference type="Proteomes" id="UP000179807">
    <property type="component" value="Unassembled WGS sequence"/>
</dbReference>
<dbReference type="InterPro" id="IPR008930">
    <property type="entry name" value="Terpenoid_cyclase/PrenylTrfase"/>
</dbReference>
<gene>
    <name evidence="9" type="primary">FNTB</name>
    <name evidence="9" type="ORF">TRFO_01938</name>
</gene>
<dbReference type="OrthoDB" id="10261146at2759"/>
<dbReference type="EMBL" id="MLAK01001037">
    <property type="protein sequence ID" value="OHS98854.1"/>
    <property type="molecule type" value="Genomic_DNA"/>
</dbReference>
<protein>
    <submittedName>
        <fullName evidence="9">Protein farnesyltransferase subunit beta</fullName>
    </submittedName>
</protein>
<dbReference type="SUPFAM" id="SSF48239">
    <property type="entry name" value="Terpenoid cyclases/Protein prenyltransferases"/>
    <property type="match status" value="1"/>
</dbReference>
<evidence type="ECO:0000256" key="6">
    <source>
        <dbReference type="ARBA" id="ARBA00022737"/>
    </source>
</evidence>
<evidence type="ECO:0000256" key="1">
    <source>
        <dbReference type="ARBA" id="ARBA00001947"/>
    </source>
</evidence>
<dbReference type="GeneID" id="94825108"/>
<keyword evidence="5" id="KW-0479">Metal-binding</keyword>
<evidence type="ECO:0000313" key="10">
    <source>
        <dbReference type="Proteomes" id="UP000179807"/>
    </source>
</evidence>
<accession>A0A1J4JI94</accession>
<feature type="domain" description="Prenyltransferase alpha-alpha toroid" evidence="8">
    <location>
        <begin position="42"/>
        <end position="344"/>
    </location>
</feature>
<reference evidence="9" key="1">
    <citation type="submission" date="2016-10" db="EMBL/GenBank/DDBJ databases">
        <authorList>
            <person name="Benchimol M."/>
            <person name="Almeida L.G."/>
            <person name="Vasconcelos A.T."/>
            <person name="Perreira-Neves A."/>
            <person name="Rosa I.A."/>
            <person name="Tasca T."/>
            <person name="Bogo M.R."/>
            <person name="de Souza W."/>
        </authorList>
    </citation>
    <scope>NUCLEOTIDE SEQUENCE [LARGE SCALE GENOMIC DNA]</scope>
    <source>
        <strain evidence="9">K</strain>
    </source>
</reference>
<evidence type="ECO:0000256" key="4">
    <source>
        <dbReference type="ARBA" id="ARBA00022679"/>
    </source>
</evidence>
<keyword evidence="6" id="KW-0677">Repeat</keyword>
<comment type="similarity">
    <text evidence="2">Belongs to the protein prenyltransferase subunit beta family.</text>
</comment>
<dbReference type="InterPro" id="IPR001330">
    <property type="entry name" value="Prenyltrans"/>
</dbReference>
<dbReference type="GO" id="GO:0046872">
    <property type="term" value="F:metal ion binding"/>
    <property type="evidence" value="ECO:0007669"/>
    <property type="project" value="UniProtKB-KW"/>
</dbReference>